<reference evidence="4" key="1">
    <citation type="submission" date="2021-01" db="EMBL/GenBank/DDBJ databases">
        <authorList>
            <person name="Corre E."/>
            <person name="Pelletier E."/>
            <person name="Niang G."/>
            <person name="Scheremetjew M."/>
            <person name="Finn R."/>
            <person name="Kale V."/>
            <person name="Holt S."/>
            <person name="Cochrane G."/>
            <person name="Meng A."/>
            <person name="Brown T."/>
            <person name="Cohen L."/>
        </authorList>
    </citation>
    <scope>NUCLEOTIDE SEQUENCE</scope>
    <source>
        <strain evidence="4">CCMP3346</strain>
    </source>
</reference>
<feature type="signal peptide" evidence="3">
    <location>
        <begin position="1"/>
        <end position="23"/>
    </location>
</feature>
<gene>
    <name evidence="4" type="ORF">VBRA1451_LOCUS12429</name>
</gene>
<keyword evidence="2" id="KW-0812">Transmembrane</keyword>
<evidence type="ECO:0000313" key="4">
    <source>
        <dbReference type="EMBL" id="CAD9057363.1"/>
    </source>
</evidence>
<keyword evidence="2" id="KW-0472">Membrane</keyword>
<organism evidence="4">
    <name type="scientific">Vitrella brassicaformis</name>
    <dbReference type="NCBI Taxonomy" id="1169539"/>
    <lineage>
        <taxon>Eukaryota</taxon>
        <taxon>Sar</taxon>
        <taxon>Alveolata</taxon>
        <taxon>Colpodellida</taxon>
        <taxon>Vitrellaceae</taxon>
        <taxon>Vitrella</taxon>
    </lineage>
</organism>
<dbReference type="EMBL" id="HBGB01021516">
    <property type="protein sequence ID" value="CAD9057363.1"/>
    <property type="molecule type" value="Transcribed_RNA"/>
</dbReference>
<accession>A0A7S1P3T3</accession>
<feature type="transmembrane region" description="Helical" evidence="2">
    <location>
        <begin position="323"/>
        <end position="343"/>
    </location>
</feature>
<proteinExistence type="predicted"/>
<feature type="region of interest" description="Disordered" evidence="1">
    <location>
        <begin position="256"/>
        <end position="315"/>
    </location>
</feature>
<feature type="chain" id="PRO_5031363384" evidence="3">
    <location>
        <begin position="24"/>
        <end position="407"/>
    </location>
</feature>
<evidence type="ECO:0000256" key="3">
    <source>
        <dbReference type="SAM" id="SignalP"/>
    </source>
</evidence>
<evidence type="ECO:0000256" key="1">
    <source>
        <dbReference type="SAM" id="MobiDB-lite"/>
    </source>
</evidence>
<evidence type="ECO:0000256" key="2">
    <source>
        <dbReference type="SAM" id="Phobius"/>
    </source>
</evidence>
<name>A0A7S1P3T3_9ALVE</name>
<sequence>MASKLSFAALLAAFLACVRSAAGFHFTTESRALRELLRTRGLQPGFGGYQDSIHPCIDPRVLPPKFIYDGEEYRFDLVINESFSCHFPAGDCQQDPEYHHLLQTFHLGDAGRAASSYHRKCVTVDTKIEAFRFSMDIDLHCAGVKTANDSLVTCRDIEQYYHQTFNLLSHCDNDNNLIVGFCSYACMQDIPTYHCVVEFDRTGSYNFAEEPIIGCGWCQNCSKDGGTEYNFLACAGLPPDAYAKIMDRKAAAAAAGDNSSNITPPPIQQELPNPRAPVSAEEPGPIVQSSGREVDPGPGSGGGSEPEPTTTVTKRDKRAVQRLSLLLLAVTALFLISFGAAIYQSVLLRRAKRQMTQGTFQNDGPFGGVQVFGRASNEDLSAPPAKPSSSGTAAAASGAPSKTVEMC</sequence>
<feature type="compositionally biased region" description="Low complexity" evidence="1">
    <location>
        <begin position="381"/>
        <end position="407"/>
    </location>
</feature>
<protein>
    <submittedName>
        <fullName evidence="4">Uncharacterized protein</fullName>
    </submittedName>
</protein>
<keyword evidence="2" id="KW-1133">Transmembrane helix</keyword>
<dbReference type="AlphaFoldDB" id="A0A7S1P3T3"/>
<feature type="region of interest" description="Disordered" evidence="1">
    <location>
        <begin position="377"/>
        <end position="407"/>
    </location>
</feature>
<keyword evidence="3" id="KW-0732">Signal</keyword>
<dbReference type="PROSITE" id="PS51257">
    <property type="entry name" value="PROKAR_LIPOPROTEIN"/>
    <property type="match status" value="1"/>
</dbReference>